<reference evidence="2 3" key="1">
    <citation type="submission" date="2019-09" db="EMBL/GenBank/DDBJ databases">
        <title>Draft genome of the ectomycorrhizal ascomycete Sphaerosporella brunnea.</title>
        <authorList>
            <consortium name="DOE Joint Genome Institute"/>
            <person name="Benucci G.M."/>
            <person name="Marozzi G."/>
            <person name="Antonielli L."/>
            <person name="Sanchez S."/>
            <person name="Marco P."/>
            <person name="Wang X."/>
            <person name="Falini L.B."/>
            <person name="Barry K."/>
            <person name="Haridas S."/>
            <person name="Lipzen A."/>
            <person name="Labutti K."/>
            <person name="Grigoriev I.V."/>
            <person name="Murat C."/>
            <person name="Martin F."/>
            <person name="Albertini E."/>
            <person name="Donnini D."/>
            <person name="Bonito G."/>
        </authorList>
    </citation>
    <scope>NUCLEOTIDE SEQUENCE [LARGE SCALE GENOMIC DNA]</scope>
    <source>
        <strain evidence="2 3">Sb_GMNB300</strain>
    </source>
</reference>
<dbReference type="EMBL" id="VXIS01000459">
    <property type="protein sequence ID" value="KAA8893348.1"/>
    <property type="molecule type" value="Genomic_DNA"/>
</dbReference>
<evidence type="ECO:0000313" key="3">
    <source>
        <dbReference type="Proteomes" id="UP000326924"/>
    </source>
</evidence>
<sequence length="275" mass="31497">MSEHQPAAGPDIPFEFRAEHPANPFHTINTTEAKYGPDAANEKPGATSEELQRLVWVRTSDWTDTGRWEAHTPSEIPKLEEEQRVKQLKRQQSTQAVPKKKKKKVNRVKVVNHKIYNESFQVNEDLNLNTSNPVHLDPLANVSTSNLSMTEVMHPDRINKIKKHIQRSGFKGKIQPHILEYIQTPYVHTIPEFIRNLKPVVDRPRRSGSGSVPNLPYPYPWLDIPLSAKRDDSVGKLTTTTFQLRGREKVFNGFFDISKEQAQFRELARQAGHVS</sequence>
<proteinExistence type="predicted"/>
<protein>
    <submittedName>
        <fullName evidence="2">Uncharacterized protein</fullName>
    </submittedName>
</protein>
<organism evidence="2 3">
    <name type="scientific">Sphaerosporella brunnea</name>
    <dbReference type="NCBI Taxonomy" id="1250544"/>
    <lineage>
        <taxon>Eukaryota</taxon>
        <taxon>Fungi</taxon>
        <taxon>Dikarya</taxon>
        <taxon>Ascomycota</taxon>
        <taxon>Pezizomycotina</taxon>
        <taxon>Pezizomycetes</taxon>
        <taxon>Pezizales</taxon>
        <taxon>Pyronemataceae</taxon>
        <taxon>Sphaerosporella</taxon>
    </lineage>
</organism>
<gene>
    <name evidence="2" type="ORF">FN846DRAFT_896056</name>
</gene>
<accession>A0A5J5EF49</accession>
<feature type="region of interest" description="Disordered" evidence="1">
    <location>
        <begin position="1"/>
        <end position="49"/>
    </location>
</feature>
<dbReference type="Proteomes" id="UP000326924">
    <property type="component" value="Unassembled WGS sequence"/>
</dbReference>
<name>A0A5J5EF49_9PEZI</name>
<evidence type="ECO:0000313" key="2">
    <source>
        <dbReference type="EMBL" id="KAA8893348.1"/>
    </source>
</evidence>
<evidence type="ECO:0000256" key="1">
    <source>
        <dbReference type="SAM" id="MobiDB-lite"/>
    </source>
</evidence>
<comment type="caution">
    <text evidence="2">The sequence shown here is derived from an EMBL/GenBank/DDBJ whole genome shotgun (WGS) entry which is preliminary data.</text>
</comment>
<dbReference type="AlphaFoldDB" id="A0A5J5EF49"/>
<dbReference type="InParanoid" id="A0A5J5EF49"/>
<keyword evidence="3" id="KW-1185">Reference proteome</keyword>